<name>M4NM25_9GAMM</name>
<organism evidence="3 4">
    <name type="scientific">Rhodanobacter denitrificans</name>
    <dbReference type="NCBI Taxonomy" id="666685"/>
    <lineage>
        <taxon>Bacteria</taxon>
        <taxon>Pseudomonadati</taxon>
        <taxon>Pseudomonadota</taxon>
        <taxon>Gammaproteobacteria</taxon>
        <taxon>Lysobacterales</taxon>
        <taxon>Rhodanobacteraceae</taxon>
        <taxon>Rhodanobacter</taxon>
    </lineage>
</organism>
<dbReference type="InterPro" id="IPR050817">
    <property type="entry name" value="DjlA_DnaK_co-chaperone"/>
</dbReference>
<proteinExistence type="predicted"/>
<dbReference type="Gene3D" id="1.10.287.110">
    <property type="entry name" value="DnaJ domain"/>
    <property type="match status" value="1"/>
</dbReference>
<dbReference type="CDD" id="cd06257">
    <property type="entry name" value="DnaJ"/>
    <property type="match status" value="1"/>
</dbReference>
<gene>
    <name evidence="3" type="ORF">R2APBS1_1654</name>
</gene>
<dbReference type="InterPro" id="IPR001623">
    <property type="entry name" value="DnaJ_domain"/>
</dbReference>
<evidence type="ECO:0000313" key="4">
    <source>
        <dbReference type="Proteomes" id="UP000011859"/>
    </source>
</evidence>
<feature type="domain" description="J" evidence="2">
    <location>
        <begin position="5"/>
        <end position="70"/>
    </location>
</feature>
<dbReference type="SUPFAM" id="SSF46565">
    <property type="entry name" value="Chaperone J-domain"/>
    <property type="match status" value="1"/>
</dbReference>
<dbReference type="RefSeq" id="WP_015447542.1">
    <property type="nucleotide sequence ID" value="NC_020541.1"/>
</dbReference>
<dbReference type="EMBL" id="CP003470">
    <property type="protein sequence ID" value="AGG88786.1"/>
    <property type="molecule type" value="Genomic_DNA"/>
</dbReference>
<dbReference type="AlphaFoldDB" id="M4NM25"/>
<sequence>MGFKTHYDNLKVSRDAPPEVIRAAYESLLLKFHPDRHPQGSDTARVTKIISDAYAVLSDPVRRRQHDEWIAREEAKTKDANWSDFNQFDAKPKPSFVSTWATRIRAHVASMELGHAGMKLVSYGLIAAIFVGVIYFSSSKNDAPDLPATPIPEVYSQAQPQATGSLPPVAPAAERAPLPPIAAVQRPVYLRPTLTPRGRPWPVTASYLKEFKQLHTKGMSEVTIDNSGNGSDVFVKLVALEGTKAYPVRELFVPANQKFTINRVSSGSYDVRYRDLDTGQLARTERFTVEQTPMSGGVQYSQIDLTLYKIANGNMHTYDLAESDF</sequence>
<reference evidence="3 4" key="1">
    <citation type="submission" date="2012-04" db="EMBL/GenBank/DDBJ databases">
        <title>Complete genome of Rhodanobacter sp. 2APBS1.</title>
        <authorList>
            <consortium name="US DOE Joint Genome Institute"/>
            <person name="Huntemann M."/>
            <person name="Wei C.-L."/>
            <person name="Han J."/>
            <person name="Detter J.C."/>
            <person name="Han C."/>
            <person name="Tapia R."/>
            <person name="Munk A.C.C."/>
            <person name="Chen A."/>
            <person name="Krypides N."/>
            <person name="Mavromatis K."/>
            <person name="Markowitz V."/>
            <person name="Szeto E."/>
            <person name="Ivanova N."/>
            <person name="Mikhailova N."/>
            <person name="Ovchinnikova G."/>
            <person name="Pagani I."/>
            <person name="Pati A."/>
            <person name="Goodwin L."/>
            <person name="Peters L."/>
            <person name="Pitluck S."/>
            <person name="Woyke T."/>
            <person name="Prakash O."/>
            <person name="Elkins J."/>
            <person name="Brown S."/>
            <person name="Palumbo A."/>
            <person name="Hemme C."/>
            <person name="Zhou J."/>
            <person name="Watson D."/>
            <person name="Jardine P."/>
            <person name="Kostka J."/>
            <person name="Green S."/>
        </authorList>
    </citation>
    <scope>NUCLEOTIDE SEQUENCE [LARGE SCALE GENOMIC DNA]</scope>
    <source>
        <strain evidence="3 4">2APBS1</strain>
    </source>
</reference>
<dbReference type="SMART" id="SM00271">
    <property type="entry name" value="DnaJ"/>
    <property type="match status" value="1"/>
</dbReference>
<keyword evidence="1" id="KW-0143">Chaperone</keyword>
<dbReference type="Pfam" id="PF00226">
    <property type="entry name" value="DnaJ"/>
    <property type="match status" value="1"/>
</dbReference>
<dbReference type="STRING" id="666685.R2APBS1_1654"/>
<dbReference type="PRINTS" id="PR00625">
    <property type="entry name" value="JDOMAIN"/>
</dbReference>
<protein>
    <submittedName>
        <fullName evidence="3">DnaJ-class molecular chaperone with C-terminal Zn finger domain</fullName>
    </submittedName>
</protein>
<dbReference type="Proteomes" id="UP000011859">
    <property type="component" value="Chromosome"/>
</dbReference>
<dbReference type="HOGENOM" id="CLU_049164_1_0_6"/>
<dbReference type="PROSITE" id="PS50076">
    <property type="entry name" value="DNAJ_2"/>
    <property type="match status" value="1"/>
</dbReference>
<accession>M4NM25</accession>
<evidence type="ECO:0000256" key="1">
    <source>
        <dbReference type="ARBA" id="ARBA00023186"/>
    </source>
</evidence>
<keyword evidence="4" id="KW-1185">Reference proteome</keyword>
<dbReference type="PANTHER" id="PTHR24074">
    <property type="entry name" value="CO-CHAPERONE PROTEIN DJLA"/>
    <property type="match status" value="1"/>
</dbReference>
<dbReference type="eggNOG" id="COG0484">
    <property type="taxonomic scope" value="Bacteria"/>
</dbReference>
<dbReference type="OrthoDB" id="9779889at2"/>
<dbReference type="InterPro" id="IPR036869">
    <property type="entry name" value="J_dom_sf"/>
</dbReference>
<evidence type="ECO:0000313" key="3">
    <source>
        <dbReference type="EMBL" id="AGG88786.1"/>
    </source>
</evidence>
<dbReference type="KEGG" id="rhd:R2APBS1_1654"/>
<evidence type="ECO:0000259" key="2">
    <source>
        <dbReference type="PROSITE" id="PS50076"/>
    </source>
</evidence>